<dbReference type="Gene3D" id="3.40.50.10810">
    <property type="entry name" value="Tandem AAA-ATPase domain"/>
    <property type="match status" value="1"/>
</dbReference>
<reference evidence="15 16" key="1">
    <citation type="submission" date="2014-04" db="EMBL/GenBank/DDBJ databases">
        <authorList>
            <consortium name="DOE Joint Genome Institute"/>
            <person name="Kuo A."/>
            <person name="Martino E."/>
            <person name="Perotto S."/>
            <person name="Kohler A."/>
            <person name="Nagy L.G."/>
            <person name="Floudas D."/>
            <person name="Copeland A."/>
            <person name="Barry K.W."/>
            <person name="Cichocki N."/>
            <person name="Veneault-Fourrey C."/>
            <person name="LaButti K."/>
            <person name="Lindquist E.A."/>
            <person name="Lipzen A."/>
            <person name="Lundell T."/>
            <person name="Morin E."/>
            <person name="Murat C."/>
            <person name="Sun H."/>
            <person name="Tunlid A."/>
            <person name="Henrissat B."/>
            <person name="Grigoriev I.V."/>
            <person name="Hibbett D.S."/>
            <person name="Martin F."/>
            <person name="Nordberg H.P."/>
            <person name="Cantor M.N."/>
            <person name="Hua S.X."/>
        </authorList>
    </citation>
    <scope>NUCLEOTIDE SEQUENCE [LARGE SCALE GENOMIC DNA]</scope>
    <source>
        <strain evidence="15 16">Zn</strain>
    </source>
</reference>
<keyword evidence="5 10" id="KW-0863">Zinc-finger</keyword>
<dbReference type="InterPro" id="IPR017907">
    <property type="entry name" value="Znf_RING_CS"/>
</dbReference>
<keyword evidence="4" id="KW-0547">Nucleotide-binding</keyword>
<evidence type="ECO:0000256" key="11">
    <source>
        <dbReference type="SAM" id="MobiDB-lite"/>
    </source>
</evidence>
<dbReference type="Gene3D" id="3.30.40.10">
    <property type="entry name" value="Zinc/RING finger domain, C3HC4 (zinc finger)"/>
    <property type="match status" value="1"/>
</dbReference>
<dbReference type="PROSITE" id="PS00518">
    <property type="entry name" value="ZF_RING_1"/>
    <property type="match status" value="1"/>
</dbReference>
<keyword evidence="16" id="KW-1185">Reference proteome</keyword>
<sequence length="798" mass="89801">MEAPSGHRPRRDLRPARDILPKSYALSDMELGDDNETAFVPAAKRAKIVLRSGGSNSRLPARSASSSTTARRAIDDSRVSSASSSLSSLATPNISDSEFDSELEIFSGDSALDRSSDDDDNPVVAPAAAGRPRSSRVARHRIRNLEERHNHRAAAERARLEAHHPEINTMWEDLENLPKIGSAKIEQPDNISRELKPFQLEGVAWMKAMERTDWGGGLLGDEMGMGKTIQAVSLIMSDFPAPQPSLVLIPPVALMQWQQEIADYTDGTLKTFVFHGTNAQTKGISVKELMKYNVILMSYNSLESMYRKQEKGFKRKNGIHKEKSVIHQIQFHRVILDEAHNIKQRTTGSAKACFALKADHKWCLSGTPLQNRIGEFFSLVRFLDIRPFACYFCKQCPCSALNWNMDGFGRCKTCNHSGMQHVSVFNQELLNPIQKFGNKGPGKEAFRKLRILTDRFMLRRVKRDHSSAMELPAKEIYIDREFFGEEENDFAGSIMNNGTRKFETYVAQGVVLNNYANIFGLIMQMRQVADHPDLILKKNGEGGQNVLVCCICDETAEDAIRSACRHDFCRECAKSYLNSSDAPDCPTCHIPLSIDLEQPEIEQDEQLVKKSSIINRIKMENWTSSSKIETLVHDLYQLRSKNMSSKSIIFSQFTTMLQLVEWRLRRAGITTVMLDGSMTPAQRQASINHFMTDVNVECFLVSLKAGGVALNLTEASKVFIIDPWWNPAAEWQSADRCHRIGQGRPCSITRLCIEDSVESRMVLLQEKKANMINSTINADESAMESLTPEDMQFLFRGT</sequence>
<evidence type="ECO:0000256" key="1">
    <source>
        <dbReference type="ARBA" id="ARBA00004123"/>
    </source>
</evidence>
<evidence type="ECO:0000259" key="12">
    <source>
        <dbReference type="PROSITE" id="PS50089"/>
    </source>
</evidence>
<feature type="compositionally biased region" description="Low complexity" evidence="11">
    <location>
        <begin position="80"/>
        <end position="90"/>
    </location>
</feature>
<dbReference type="AlphaFoldDB" id="A0A0C3H6M2"/>
<dbReference type="InterPro" id="IPR014001">
    <property type="entry name" value="Helicase_ATP-bd"/>
</dbReference>
<dbReference type="FunCoup" id="A0A0C3H6M2">
    <property type="interactions" value="306"/>
</dbReference>
<dbReference type="GO" id="GO:0008094">
    <property type="term" value="F:ATP-dependent activity, acting on DNA"/>
    <property type="evidence" value="ECO:0007669"/>
    <property type="project" value="EnsemblFungi"/>
</dbReference>
<keyword evidence="7" id="KW-0347">Helicase</keyword>
<evidence type="ECO:0000256" key="8">
    <source>
        <dbReference type="ARBA" id="ARBA00022833"/>
    </source>
</evidence>
<dbReference type="PROSITE" id="PS50089">
    <property type="entry name" value="ZF_RING_2"/>
    <property type="match status" value="1"/>
</dbReference>
<dbReference type="GO" id="GO:0009411">
    <property type="term" value="P:response to UV"/>
    <property type="evidence" value="ECO:0007669"/>
    <property type="project" value="EnsemblFungi"/>
</dbReference>
<keyword evidence="6" id="KW-0378">Hydrolase</keyword>
<reference evidence="16" key="2">
    <citation type="submission" date="2015-01" db="EMBL/GenBank/DDBJ databases">
        <title>Evolutionary Origins and Diversification of the Mycorrhizal Mutualists.</title>
        <authorList>
            <consortium name="DOE Joint Genome Institute"/>
            <consortium name="Mycorrhizal Genomics Consortium"/>
            <person name="Kohler A."/>
            <person name="Kuo A."/>
            <person name="Nagy L.G."/>
            <person name="Floudas D."/>
            <person name="Copeland A."/>
            <person name="Barry K.W."/>
            <person name="Cichocki N."/>
            <person name="Veneault-Fourrey C."/>
            <person name="LaButti K."/>
            <person name="Lindquist E.A."/>
            <person name="Lipzen A."/>
            <person name="Lundell T."/>
            <person name="Morin E."/>
            <person name="Murat C."/>
            <person name="Riley R."/>
            <person name="Ohm R."/>
            <person name="Sun H."/>
            <person name="Tunlid A."/>
            <person name="Henrissat B."/>
            <person name="Grigoriev I.V."/>
            <person name="Hibbett D.S."/>
            <person name="Martin F."/>
        </authorList>
    </citation>
    <scope>NUCLEOTIDE SEQUENCE [LARGE SCALE GENOMIC DNA]</scope>
    <source>
        <strain evidence="16">Zn</strain>
    </source>
</reference>
<evidence type="ECO:0000259" key="14">
    <source>
        <dbReference type="PROSITE" id="PS51194"/>
    </source>
</evidence>
<dbReference type="Proteomes" id="UP000054321">
    <property type="component" value="Unassembled WGS sequence"/>
</dbReference>
<dbReference type="Pfam" id="PF00271">
    <property type="entry name" value="Helicase_C"/>
    <property type="match status" value="1"/>
</dbReference>
<dbReference type="EMBL" id="KN832873">
    <property type="protein sequence ID" value="KIN03846.1"/>
    <property type="molecule type" value="Genomic_DNA"/>
</dbReference>
<dbReference type="PROSITE" id="PS51192">
    <property type="entry name" value="HELICASE_ATP_BIND_1"/>
    <property type="match status" value="1"/>
</dbReference>
<evidence type="ECO:0000313" key="15">
    <source>
        <dbReference type="EMBL" id="KIN03846.1"/>
    </source>
</evidence>
<evidence type="ECO:0000256" key="9">
    <source>
        <dbReference type="ARBA" id="ARBA00022840"/>
    </source>
</evidence>
<dbReference type="GO" id="GO:0031463">
    <property type="term" value="C:Cul3-RING ubiquitin ligase complex"/>
    <property type="evidence" value="ECO:0007669"/>
    <property type="project" value="EnsemblFungi"/>
</dbReference>
<dbReference type="InterPro" id="IPR002464">
    <property type="entry name" value="DNA/RNA_helicase_DEAH_CS"/>
</dbReference>
<dbReference type="SUPFAM" id="SSF57850">
    <property type="entry name" value="RING/U-box"/>
    <property type="match status" value="1"/>
</dbReference>
<gene>
    <name evidence="15" type="ORF">OIDMADRAFT_193776</name>
</gene>
<dbReference type="GO" id="GO:0000715">
    <property type="term" value="P:nucleotide-excision repair, DNA damage recognition"/>
    <property type="evidence" value="ECO:0007669"/>
    <property type="project" value="EnsemblFungi"/>
</dbReference>
<evidence type="ECO:0000256" key="7">
    <source>
        <dbReference type="ARBA" id="ARBA00022806"/>
    </source>
</evidence>
<dbReference type="GO" id="GO:0070911">
    <property type="term" value="P:global genome nucleotide-excision repair"/>
    <property type="evidence" value="ECO:0007669"/>
    <property type="project" value="EnsemblFungi"/>
</dbReference>
<evidence type="ECO:0000313" key="16">
    <source>
        <dbReference type="Proteomes" id="UP000054321"/>
    </source>
</evidence>
<dbReference type="PROSITE" id="PS00690">
    <property type="entry name" value="DEAH_ATP_HELICASE"/>
    <property type="match status" value="1"/>
</dbReference>
<dbReference type="CDD" id="cd18793">
    <property type="entry name" value="SF2_C_SNF"/>
    <property type="match status" value="1"/>
</dbReference>
<organism evidence="15 16">
    <name type="scientific">Oidiodendron maius (strain Zn)</name>
    <dbReference type="NCBI Taxonomy" id="913774"/>
    <lineage>
        <taxon>Eukaryota</taxon>
        <taxon>Fungi</taxon>
        <taxon>Dikarya</taxon>
        <taxon>Ascomycota</taxon>
        <taxon>Pezizomycotina</taxon>
        <taxon>Leotiomycetes</taxon>
        <taxon>Leotiomycetes incertae sedis</taxon>
        <taxon>Myxotrichaceae</taxon>
        <taxon>Oidiodendron</taxon>
    </lineage>
</organism>
<evidence type="ECO:0000256" key="4">
    <source>
        <dbReference type="ARBA" id="ARBA00022741"/>
    </source>
</evidence>
<dbReference type="InterPro" id="IPR013083">
    <property type="entry name" value="Znf_RING/FYVE/PHD"/>
</dbReference>
<dbReference type="Pfam" id="PF00176">
    <property type="entry name" value="SNF2-rel_dom"/>
    <property type="match status" value="1"/>
</dbReference>
<dbReference type="GO" id="GO:0016787">
    <property type="term" value="F:hydrolase activity"/>
    <property type="evidence" value="ECO:0007669"/>
    <property type="project" value="UniProtKB-KW"/>
</dbReference>
<accession>A0A0C3H6M2</accession>
<dbReference type="InterPro" id="IPR018957">
    <property type="entry name" value="Znf_C3HC4_RING-type"/>
</dbReference>
<evidence type="ECO:0000256" key="2">
    <source>
        <dbReference type="ARBA" id="ARBA00007025"/>
    </source>
</evidence>
<feature type="compositionally biased region" description="Low complexity" evidence="11">
    <location>
        <begin position="122"/>
        <end position="132"/>
    </location>
</feature>
<dbReference type="CDD" id="cd16567">
    <property type="entry name" value="RING-HC_RAD16-like"/>
    <property type="match status" value="1"/>
</dbReference>
<dbReference type="Gene3D" id="3.40.50.300">
    <property type="entry name" value="P-loop containing nucleotide triphosphate hydrolases"/>
    <property type="match status" value="1"/>
</dbReference>
<dbReference type="SUPFAM" id="SSF52540">
    <property type="entry name" value="P-loop containing nucleoside triphosphate hydrolases"/>
    <property type="match status" value="2"/>
</dbReference>
<comment type="similarity">
    <text evidence="2">Belongs to the SNF2/RAD54 helicase family.</text>
</comment>
<feature type="region of interest" description="Disordered" evidence="11">
    <location>
        <begin position="51"/>
        <end position="94"/>
    </location>
</feature>
<evidence type="ECO:0000256" key="6">
    <source>
        <dbReference type="ARBA" id="ARBA00022801"/>
    </source>
</evidence>
<evidence type="ECO:0000256" key="5">
    <source>
        <dbReference type="ARBA" id="ARBA00022771"/>
    </source>
</evidence>
<feature type="region of interest" description="Disordered" evidence="11">
    <location>
        <begin position="110"/>
        <end position="135"/>
    </location>
</feature>
<dbReference type="PANTHER" id="PTHR45626">
    <property type="entry name" value="TRANSCRIPTION TERMINATION FACTOR 2-RELATED"/>
    <property type="match status" value="1"/>
</dbReference>
<proteinExistence type="inferred from homology"/>
<dbReference type="InterPro" id="IPR001650">
    <property type="entry name" value="Helicase_C-like"/>
</dbReference>
<evidence type="ECO:0008006" key="17">
    <source>
        <dbReference type="Google" id="ProtNLM"/>
    </source>
</evidence>
<dbReference type="InterPro" id="IPR049730">
    <property type="entry name" value="SNF2/RAD54-like_C"/>
</dbReference>
<dbReference type="SMART" id="SM00184">
    <property type="entry name" value="RING"/>
    <property type="match status" value="1"/>
</dbReference>
<name>A0A0C3H6M2_OIDMZ</name>
<feature type="domain" description="Helicase ATP-binding" evidence="13">
    <location>
        <begin position="208"/>
        <end position="386"/>
    </location>
</feature>
<keyword evidence="9" id="KW-0067">ATP-binding</keyword>
<dbReference type="CDD" id="cd18008">
    <property type="entry name" value="DEXDc_SHPRH-like"/>
    <property type="match status" value="1"/>
</dbReference>
<dbReference type="InterPro" id="IPR038718">
    <property type="entry name" value="SNF2-like_sf"/>
</dbReference>
<dbReference type="GO" id="GO:0006511">
    <property type="term" value="P:ubiquitin-dependent protein catabolic process"/>
    <property type="evidence" value="ECO:0007669"/>
    <property type="project" value="EnsemblFungi"/>
</dbReference>
<dbReference type="GO" id="GO:0000113">
    <property type="term" value="C:nucleotide-excision repair factor 4 complex"/>
    <property type="evidence" value="ECO:0007669"/>
    <property type="project" value="EnsemblFungi"/>
</dbReference>
<dbReference type="InterPro" id="IPR050628">
    <property type="entry name" value="SNF2_RAD54_helicase_TF"/>
</dbReference>
<dbReference type="GO" id="GO:0004842">
    <property type="term" value="F:ubiquitin-protein transferase activity"/>
    <property type="evidence" value="ECO:0007669"/>
    <property type="project" value="EnsemblFungi"/>
</dbReference>
<feature type="domain" description="Helicase C-terminal" evidence="14">
    <location>
        <begin position="630"/>
        <end position="787"/>
    </location>
</feature>
<comment type="subcellular location">
    <subcellularLocation>
        <location evidence="1">Nucleus</location>
    </subcellularLocation>
</comment>
<dbReference type="STRING" id="913774.A0A0C3H6M2"/>
<dbReference type="InterPro" id="IPR001841">
    <property type="entry name" value="Znf_RING"/>
</dbReference>
<dbReference type="OrthoDB" id="448448at2759"/>
<keyword evidence="8" id="KW-0862">Zinc</keyword>
<dbReference type="SMART" id="SM00487">
    <property type="entry name" value="DEXDc"/>
    <property type="match status" value="1"/>
</dbReference>
<dbReference type="GO" id="GO:0004386">
    <property type="term" value="F:helicase activity"/>
    <property type="evidence" value="ECO:0007669"/>
    <property type="project" value="UniProtKB-KW"/>
</dbReference>
<dbReference type="SMART" id="SM00490">
    <property type="entry name" value="HELICc"/>
    <property type="match status" value="1"/>
</dbReference>
<evidence type="ECO:0000256" key="10">
    <source>
        <dbReference type="PROSITE-ProRule" id="PRU00175"/>
    </source>
</evidence>
<evidence type="ECO:0000259" key="13">
    <source>
        <dbReference type="PROSITE" id="PS51192"/>
    </source>
</evidence>
<protein>
    <recommendedName>
        <fullName evidence="17">RING-type domain-containing protein</fullName>
    </recommendedName>
</protein>
<dbReference type="InterPro" id="IPR000330">
    <property type="entry name" value="SNF2_N"/>
</dbReference>
<dbReference type="InParanoid" id="A0A0C3H6M2"/>
<evidence type="ECO:0000256" key="3">
    <source>
        <dbReference type="ARBA" id="ARBA00022723"/>
    </source>
</evidence>
<dbReference type="Pfam" id="PF00097">
    <property type="entry name" value="zf-C3HC4"/>
    <property type="match status" value="1"/>
</dbReference>
<dbReference type="PROSITE" id="PS51194">
    <property type="entry name" value="HELICASE_CTER"/>
    <property type="match status" value="1"/>
</dbReference>
<feature type="domain" description="RING-type" evidence="12">
    <location>
        <begin position="549"/>
        <end position="589"/>
    </location>
</feature>
<dbReference type="GO" id="GO:0008270">
    <property type="term" value="F:zinc ion binding"/>
    <property type="evidence" value="ECO:0007669"/>
    <property type="project" value="UniProtKB-KW"/>
</dbReference>
<keyword evidence="3" id="KW-0479">Metal-binding</keyword>
<feature type="compositionally biased region" description="Low complexity" evidence="11">
    <location>
        <begin position="61"/>
        <end position="71"/>
    </location>
</feature>
<dbReference type="InterPro" id="IPR027417">
    <property type="entry name" value="P-loop_NTPase"/>
</dbReference>
<dbReference type="GO" id="GO:0008104">
    <property type="term" value="P:intracellular protein localization"/>
    <property type="evidence" value="ECO:0007669"/>
    <property type="project" value="EnsemblFungi"/>
</dbReference>
<dbReference type="PANTHER" id="PTHR45626:SF12">
    <property type="entry name" value="DNA REPAIR PROTEIN RAD16"/>
    <property type="match status" value="1"/>
</dbReference>
<dbReference type="GO" id="GO:0005524">
    <property type="term" value="F:ATP binding"/>
    <property type="evidence" value="ECO:0007669"/>
    <property type="project" value="UniProtKB-KW"/>
</dbReference>
<dbReference type="HOGENOM" id="CLU_000315_2_1_1"/>